<feature type="transmembrane region" description="Helical" evidence="1">
    <location>
        <begin position="34"/>
        <end position="52"/>
    </location>
</feature>
<feature type="transmembrane region" description="Helical" evidence="1">
    <location>
        <begin position="6"/>
        <end position="22"/>
    </location>
</feature>
<evidence type="ECO:0000256" key="1">
    <source>
        <dbReference type="SAM" id="Phobius"/>
    </source>
</evidence>
<keyword evidence="1" id="KW-1133">Transmembrane helix</keyword>
<evidence type="ECO:0000313" key="2">
    <source>
        <dbReference type="EMBL" id="CAB1130160.1"/>
    </source>
</evidence>
<proteinExistence type="predicted"/>
<keyword evidence="1" id="KW-0472">Membrane</keyword>
<name>A0A6F8ZK71_9FIRM</name>
<dbReference type="KEGG" id="hfv:R50_2671"/>
<feature type="transmembrane region" description="Helical" evidence="1">
    <location>
        <begin position="58"/>
        <end position="81"/>
    </location>
</feature>
<keyword evidence="3" id="KW-1185">Reference proteome</keyword>
<evidence type="ECO:0008006" key="4">
    <source>
        <dbReference type="Google" id="ProtNLM"/>
    </source>
</evidence>
<gene>
    <name evidence="2" type="ORF">R50_2671</name>
</gene>
<accession>A0A6F8ZK71</accession>
<dbReference type="AlphaFoldDB" id="A0A6F8ZK71"/>
<reference evidence="2 3" key="1">
    <citation type="submission" date="2020-02" db="EMBL/GenBank/DDBJ databases">
        <authorList>
            <person name="Hogendoorn C."/>
        </authorList>
    </citation>
    <scope>NUCLEOTIDE SEQUENCE [LARGE SCALE GENOMIC DNA]</scope>
    <source>
        <strain evidence="2">R501</strain>
    </source>
</reference>
<organism evidence="2 3">
    <name type="scientific">Candidatus Hydrogenisulfobacillus filiaventi</name>
    <dbReference type="NCBI Taxonomy" id="2707344"/>
    <lineage>
        <taxon>Bacteria</taxon>
        <taxon>Bacillati</taxon>
        <taxon>Bacillota</taxon>
        <taxon>Clostridia</taxon>
        <taxon>Eubacteriales</taxon>
        <taxon>Clostridiales Family XVII. Incertae Sedis</taxon>
        <taxon>Candidatus Hydrogenisulfobacillus</taxon>
    </lineage>
</organism>
<dbReference type="EMBL" id="LR778114">
    <property type="protein sequence ID" value="CAB1130160.1"/>
    <property type="molecule type" value="Genomic_DNA"/>
</dbReference>
<protein>
    <recommendedName>
        <fullName evidence="4">Pro-sigmaK processing inhibitor BofA</fullName>
    </recommendedName>
</protein>
<evidence type="ECO:0000313" key="3">
    <source>
        <dbReference type="Proteomes" id="UP000503399"/>
    </source>
</evidence>
<keyword evidence="1" id="KW-0812">Transmembrane</keyword>
<dbReference type="Proteomes" id="UP000503399">
    <property type="component" value="Chromosome"/>
</dbReference>
<dbReference type="InterPro" id="IPR010001">
    <property type="entry name" value="BofA"/>
</dbReference>
<dbReference type="Pfam" id="PF07441">
    <property type="entry name" value="BofA"/>
    <property type="match status" value="1"/>
</dbReference>
<sequence length="84" mass="8524">MVTVPIPAAATAALLLLALARWPRRLITAARRLAAGLAVLSLWNLAMSGHGWEVGITPATAAVAGILGTPGVLLLLALGILRAP</sequence>